<dbReference type="InterPro" id="IPR004033">
    <property type="entry name" value="UbiE/COQ5_MeTrFase"/>
</dbReference>
<dbReference type="AlphaFoldDB" id="A0A5N0US58"/>
<evidence type="ECO:0000256" key="3">
    <source>
        <dbReference type="ARBA" id="ARBA00022691"/>
    </source>
</evidence>
<keyword evidence="6" id="KW-1185">Reference proteome</keyword>
<protein>
    <submittedName>
        <fullName evidence="5">Methyltransferase domain-containing protein</fullName>
    </submittedName>
</protein>
<dbReference type="GO" id="GO:0008168">
    <property type="term" value="F:methyltransferase activity"/>
    <property type="evidence" value="ECO:0007669"/>
    <property type="project" value="UniProtKB-KW"/>
</dbReference>
<dbReference type="Proteomes" id="UP000319769">
    <property type="component" value="Unassembled WGS sequence"/>
</dbReference>
<evidence type="ECO:0000256" key="1">
    <source>
        <dbReference type="ARBA" id="ARBA00022603"/>
    </source>
</evidence>
<dbReference type="OrthoDB" id="7032234at2"/>
<keyword evidence="1 5" id="KW-0489">Methyltransferase</keyword>
<dbReference type="EMBL" id="VMNW02000092">
    <property type="protein sequence ID" value="KAA9152090.1"/>
    <property type="molecule type" value="Genomic_DNA"/>
</dbReference>
<sequence length="298" mass="31800">MELSAVRGRLCLARFAVTGAGVRARLIRATFNAASAQFDAEPLFFWRHCGTRTVELAGVGPGDRVLDACCGTGASAIPAARLAGPSGRVVGIDLAERQLDRARDKASSRGLGNIEFRQGDLTALELAGETYDVVVCVLGVYFAEDVPAALAGLWRAVRPGGTLAITTWGRRRLAPAGPAFLDLVGEERPDLRQQPGELERISTPSALRSAFAAGGVPRPVVDEETVTVRMTPDEFWTVVLGTGYRLLVELLGPAASERVRLALREKVGGGEIACDFLFARAVRPGPRARRRSMPGPAR</sequence>
<keyword evidence="2" id="KW-0808">Transferase</keyword>
<dbReference type="SUPFAM" id="SSF53335">
    <property type="entry name" value="S-adenosyl-L-methionine-dependent methyltransferases"/>
    <property type="match status" value="1"/>
</dbReference>
<evidence type="ECO:0000259" key="4">
    <source>
        <dbReference type="Pfam" id="PF13649"/>
    </source>
</evidence>
<organism evidence="5 6">
    <name type="scientific">Amycolatopsis acidicola</name>
    <dbReference type="NCBI Taxonomy" id="2596893"/>
    <lineage>
        <taxon>Bacteria</taxon>
        <taxon>Bacillati</taxon>
        <taxon>Actinomycetota</taxon>
        <taxon>Actinomycetes</taxon>
        <taxon>Pseudonocardiales</taxon>
        <taxon>Pseudonocardiaceae</taxon>
        <taxon>Amycolatopsis</taxon>
    </lineage>
</organism>
<feature type="domain" description="Methyltransferase" evidence="4">
    <location>
        <begin position="65"/>
        <end position="161"/>
    </location>
</feature>
<keyword evidence="3" id="KW-0949">S-adenosyl-L-methionine</keyword>
<evidence type="ECO:0000313" key="5">
    <source>
        <dbReference type="EMBL" id="KAA9152090.1"/>
    </source>
</evidence>
<evidence type="ECO:0000256" key="2">
    <source>
        <dbReference type="ARBA" id="ARBA00022679"/>
    </source>
</evidence>
<dbReference type="PROSITE" id="PS51608">
    <property type="entry name" value="SAM_MT_UBIE"/>
    <property type="match status" value="1"/>
</dbReference>
<dbReference type="InterPro" id="IPR029063">
    <property type="entry name" value="SAM-dependent_MTases_sf"/>
</dbReference>
<accession>A0A5N0US58</accession>
<dbReference type="PANTHER" id="PTHR43464:SF19">
    <property type="entry name" value="UBIQUINONE BIOSYNTHESIS O-METHYLTRANSFERASE, MITOCHONDRIAL"/>
    <property type="match status" value="1"/>
</dbReference>
<reference evidence="5" key="1">
    <citation type="submission" date="2019-09" db="EMBL/GenBank/DDBJ databases">
        <authorList>
            <person name="Teo W.F.A."/>
            <person name="Duangmal K."/>
        </authorList>
    </citation>
    <scope>NUCLEOTIDE SEQUENCE [LARGE SCALE GENOMIC DNA]</scope>
    <source>
        <strain evidence="5">K81G1</strain>
    </source>
</reference>
<dbReference type="PANTHER" id="PTHR43464">
    <property type="entry name" value="METHYLTRANSFERASE"/>
    <property type="match status" value="1"/>
</dbReference>
<gene>
    <name evidence="5" type="ORF">FPZ12_037535</name>
</gene>
<dbReference type="Gene3D" id="3.40.50.150">
    <property type="entry name" value="Vaccinia Virus protein VP39"/>
    <property type="match status" value="1"/>
</dbReference>
<dbReference type="InterPro" id="IPR041698">
    <property type="entry name" value="Methyltransf_25"/>
</dbReference>
<comment type="caution">
    <text evidence="5">The sequence shown here is derived from an EMBL/GenBank/DDBJ whole genome shotgun (WGS) entry which is preliminary data.</text>
</comment>
<proteinExistence type="predicted"/>
<dbReference type="CDD" id="cd02440">
    <property type="entry name" value="AdoMet_MTases"/>
    <property type="match status" value="1"/>
</dbReference>
<dbReference type="GO" id="GO:0032259">
    <property type="term" value="P:methylation"/>
    <property type="evidence" value="ECO:0007669"/>
    <property type="project" value="UniProtKB-KW"/>
</dbReference>
<evidence type="ECO:0000313" key="6">
    <source>
        <dbReference type="Proteomes" id="UP000319769"/>
    </source>
</evidence>
<name>A0A5N0US58_9PSEU</name>
<dbReference type="Pfam" id="PF13649">
    <property type="entry name" value="Methyltransf_25"/>
    <property type="match status" value="1"/>
</dbReference>